<reference evidence="17" key="2">
    <citation type="submission" date="2014-06" db="EMBL/GenBank/DDBJ databases">
        <authorList>
            <person name="Genoscope - CEA"/>
        </authorList>
    </citation>
    <scope>NUCLEOTIDE SEQUENCE</scope>
</reference>
<keyword evidence="10" id="KW-0067">ATP-binding</keyword>
<comment type="similarity">
    <text evidence="3">In the N-terminal section; belongs to the leguminous lectin family.</text>
</comment>
<evidence type="ECO:0000256" key="12">
    <source>
        <dbReference type="ARBA" id="ARBA00023136"/>
    </source>
</evidence>
<keyword evidence="12" id="KW-0472">Membrane</keyword>
<keyword evidence="11" id="KW-1133">Transmembrane helix</keyword>
<keyword evidence="8" id="KW-0430">Lectin</keyword>
<keyword evidence="9" id="KW-0547">Nucleotide-binding</keyword>
<sequence length="304" mass="33342">MARWLLQILVISSLHLISLSSQQETRFVYENFLDQEDLYLDASAKVVPSGLLQLTNTSMNQIGHAFYKKPVELSYSKPLSFSTHFVCALVPKKGHEGGHGIAFLVSPSRDFSHAEATRYLGAFNASALESSPSSHVLAVELDTIWNPEFNDVINNHVGIDVNSPVSVGVASASYYSDMKGKNESINLLTGKPIQVWVDYEGTILNVSIAPLKVQKPSRSLLSQHINLTEVFRNSSRLFVGFSAATGAAVSDQYIVGWSFSTDRGSLQRLDIEKLVEVPHSSAPHKKLPIILLVCLSFVVLSLLA</sequence>
<dbReference type="PANTHER" id="PTHR32401:SF60">
    <property type="entry name" value="(RAPE) HYPOTHETICAL PROTEIN"/>
    <property type="match status" value="1"/>
</dbReference>
<dbReference type="STRING" id="3708.A0A078GYM6"/>
<organism evidence="17 18">
    <name type="scientific">Brassica napus</name>
    <name type="common">Rape</name>
    <dbReference type="NCBI Taxonomy" id="3708"/>
    <lineage>
        <taxon>Eukaryota</taxon>
        <taxon>Viridiplantae</taxon>
        <taxon>Streptophyta</taxon>
        <taxon>Embryophyta</taxon>
        <taxon>Tracheophyta</taxon>
        <taxon>Spermatophyta</taxon>
        <taxon>Magnoliopsida</taxon>
        <taxon>eudicotyledons</taxon>
        <taxon>Gunneridae</taxon>
        <taxon>Pentapetalae</taxon>
        <taxon>rosids</taxon>
        <taxon>malvids</taxon>
        <taxon>Brassicales</taxon>
        <taxon>Brassicaceae</taxon>
        <taxon>Brassiceae</taxon>
        <taxon>Brassica</taxon>
    </lineage>
</organism>
<dbReference type="GO" id="GO:0005886">
    <property type="term" value="C:plasma membrane"/>
    <property type="evidence" value="ECO:0007669"/>
    <property type="project" value="UniProtKB-SubCell"/>
</dbReference>
<evidence type="ECO:0000256" key="6">
    <source>
        <dbReference type="ARBA" id="ARBA00022692"/>
    </source>
</evidence>
<evidence type="ECO:0000256" key="14">
    <source>
        <dbReference type="SAM" id="SignalP"/>
    </source>
</evidence>
<evidence type="ECO:0000256" key="11">
    <source>
        <dbReference type="ARBA" id="ARBA00022989"/>
    </source>
</evidence>
<evidence type="ECO:0000256" key="3">
    <source>
        <dbReference type="ARBA" id="ARBA00008536"/>
    </source>
</evidence>
<dbReference type="Gene3D" id="2.60.120.200">
    <property type="match status" value="1"/>
</dbReference>
<comment type="similarity">
    <text evidence="4">In the C-terminal section; belongs to the protein kinase superfamily. Ser/Thr protein kinase family.</text>
</comment>
<feature type="signal peptide" evidence="14">
    <location>
        <begin position="1"/>
        <end position="20"/>
    </location>
</feature>
<dbReference type="SMR" id="A0A078GYM6"/>
<keyword evidence="5" id="KW-1003">Cell membrane</keyword>
<dbReference type="AlphaFoldDB" id="A0A078GYM6"/>
<evidence type="ECO:0000256" key="7">
    <source>
        <dbReference type="ARBA" id="ARBA00022729"/>
    </source>
</evidence>
<dbReference type="InterPro" id="IPR001220">
    <property type="entry name" value="Legume_lectin_dom"/>
</dbReference>
<dbReference type="FunFam" id="2.60.120.200:FF:000096">
    <property type="entry name" value="L-type lectin-domain containing receptor kinase V.9"/>
    <property type="match status" value="1"/>
</dbReference>
<dbReference type="CDD" id="cd06899">
    <property type="entry name" value="lectin_legume_LecRK_Arcelin_ConA"/>
    <property type="match status" value="1"/>
</dbReference>
<evidence type="ECO:0000256" key="5">
    <source>
        <dbReference type="ARBA" id="ARBA00022475"/>
    </source>
</evidence>
<evidence type="ECO:0000313" key="17">
    <source>
        <dbReference type="EMBL" id="CDY31555.1"/>
    </source>
</evidence>
<evidence type="ECO:0000256" key="1">
    <source>
        <dbReference type="ARBA" id="ARBA00004251"/>
    </source>
</evidence>
<keyword evidence="13" id="KW-0675">Receptor</keyword>
<evidence type="ECO:0000256" key="4">
    <source>
        <dbReference type="ARBA" id="ARBA00010217"/>
    </source>
</evidence>
<dbReference type="InterPro" id="IPR050258">
    <property type="entry name" value="Leguminous_Lectin"/>
</dbReference>
<protein>
    <submittedName>
        <fullName evidence="16">(rape) hypothetical protein</fullName>
    </submittedName>
    <submittedName>
        <fullName evidence="17">BnaA10g13160D protein</fullName>
    </submittedName>
</protein>
<proteinExistence type="inferred from homology"/>
<dbReference type="InterPro" id="IPR013320">
    <property type="entry name" value="ConA-like_dom_sf"/>
</dbReference>
<dbReference type="Proteomes" id="UP000028999">
    <property type="component" value="Unassembled WGS sequence"/>
</dbReference>
<dbReference type="EMBL" id="HG994364">
    <property type="protein sequence ID" value="CAF2336063.1"/>
    <property type="molecule type" value="Genomic_DNA"/>
</dbReference>
<dbReference type="Pfam" id="PF00139">
    <property type="entry name" value="Lectin_legB"/>
    <property type="match status" value="1"/>
</dbReference>
<comment type="subcellular location">
    <subcellularLocation>
        <location evidence="1">Cell membrane</location>
        <topology evidence="1">Single-pass type I membrane protein</topology>
    </subcellularLocation>
</comment>
<dbReference type="SUPFAM" id="SSF49899">
    <property type="entry name" value="Concanavalin A-like lectins/glucanases"/>
    <property type="match status" value="1"/>
</dbReference>
<evidence type="ECO:0000256" key="8">
    <source>
        <dbReference type="ARBA" id="ARBA00022734"/>
    </source>
</evidence>
<feature type="chain" id="PRO_5040665525" evidence="14">
    <location>
        <begin position="21"/>
        <end position="304"/>
    </location>
</feature>
<dbReference type="PANTHER" id="PTHR32401">
    <property type="entry name" value="CONCANAVALIN A-LIKE LECTIN FAMILY PROTEIN"/>
    <property type="match status" value="1"/>
</dbReference>
<name>A0A078GYM6_BRANA</name>
<dbReference type="Proteomes" id="UP001295469">
    <property type="component" value="Chromosome A10"/>
</dbReference>
<evidence type="ECO:0000313" key="16">
    <source>
        <dbReference type="EMBL" id="CAF2336063.1"/>
    </source>
</evidence>
<evidence type="ECO:0000256" key="13">
    <source>
        <dbReference type="ARBA" id="ARBA00023170"/>
    </source>
</evidence>
<gene>
    <name evidence="17" type="primary">BnaA10g13160D</name>
    <name evidence="16" type="ORF">DARMORV10_A10P17520.1</name>
    <name evidence="17" type="ORF">GSBRNA2T00047874001</name>
</gene>
<reference evidence="17 18" key="1">
    <citation type="journal article" date="2014" name="Science">
        <title>Plant genetics. Early allopolyploid evolution in the post-Neolithic Brassica napus oilseed genome.</title>
        <authorList>
            <person name="Chalhoub B."/>
            <person name="Denoeud F."/>
            <person name="Liu S."/>
            <person name="Parkin I.A."/>
            <person name="Tang H."/>
            <person name="Wang X."/>
            <person name="Chiquet J."/>
            <person name="Belcram H."/>
            <person name="Tong C."/>
            <person name="Samans B."/>
            <person name="Correa M."/>
            <person name="Da Silva C."/>
            <person name="Just J."/>
            <person name="Falentin C."/>
            <person name="Koh C.S."/>
            <person name="Le Clainche I."/>
            <person name="Bernard M."/>
            <person name="Bento P."/>
            <person name="Noel B."/>
            <person name="Labadie K."/>
            <person name="Alberti A."/>
            <person name="Charles M."/>
            <person name="Arnaud D."/>
            <person name="Guo H."/>
            <person name="Daviaud C."/>
            <person name="Alamery S."/>
            <person name="Jabbari K."/>
            <person name="Zhao M."/>
            <person name="Edger P.P."/>
            <person name="Chelaifa H."/>
            <person name="Tack D."/>
            <person name="Lassalle G."/>
            <person name="Mestiri I."/>
            <person name="Schnel N."/>
            <person name="Le Paslier M.C."/>
            <person name="Fan G."/>
            <person name="Renault V."/>
            <person name="Bayer P.E."/>
            <person name="Golicz A.A."/>
            <person name="Manoli S."/>
            <person name="Lee T.H."/>
            <person name="Thi V.H."/>
            <person name="Chalabi S."/>
            <person name="Hu Q."/>
            <person name="Fan C."/>
            <person name="Tollenaere R."/>
            <person name="Lu Y."/>
            <person name="Battail C."/>
            <person name="Shen J."/>
            <person name="Sidebottom C.H."/>
            <person name="Wang X."/>
            <person name="Canaguier A."/>
            <person name="Chauveau A."/>
            <person name="Berard A."/>
            <person name="Deniot G."/>
            <person name="Guan M."/>
            <person name="Liu Z."/>
            <person name="Sun F."/>
            <person name="Lim Y.P."/>
            <person name="Lyons E."/>
            <person name="Town C.D."/>
            <person name="Bancroft I."/>
            <person name="Wang X."/>
            <person name="Meng J."/>
            <person name="Ma J."/>
            <person name="Pires J.C."/>
            <person name="King G.J."/>
            <person name="Brunel D."/>
            <person name="Delourme R."/>
            <person name="Renard M."/>
            <person name="Aury J.M."/>
            <person name="Adams K.L."/>
            <person name="Batley J."/>
            <person name="Snowdon R.J."/>
            <person name="Tost J."/>
            <person name="Edwards D."/>
            <person name="Zhou Y."/>
            <person name="Hua W."/>
            <person name="Sharpe A.G."/>
            <person name="Paterson A.H."/>
            <person name="Guan C."/>
            <person name="Wincker P."/>
        </authorList>
    </citation>
    <scope>NUCLEOTIDE SEQUENCE [LARGE SCALE GENOMIC DNA]</scope>
    <source>
        <strain evidence="18">cv. Darmor-bzh</strain>
    </source>
</reference>
<feature type="domain" description="Legume lectin" evidence="15">
    <location>
        <begin position="25"/>
        <end position="273"/>
    </location>
</feature>
<dbReference type="Gramene" id="CDY31555">
    <property type="protein sequence ID" value="CDY31555"/>
    <property type="gene ID" value="GSBRNA2T00047874001"/>
</dbReference>
<keyword evidence="6" id="KW-0812">Transmembrane</keyword>
<dbReference type="GO" id="GO:0030246">
    <property type="term" value="F:carbohydrate binding"/>
    <property type="evidence" value="ECO:0007669"/>
    <property type="project" value="UniProtKB-KW"/>
</dbReference>
<reference evidence="16" key="3">
    <citation type="submission" date="2021-01" db="EMBL/GenBank/DDBJ databases">
        <authorList>
            <consortium name="Genoscope - CEA"/>
            <person name="William W."/>
        </authorList>
    </citation>
    <scope>NUCLEOTIDE SEQUENCE</scope>
</reference>
<evidence type="ECO:0000256" key="2">
    <source>
        <dbReference type="ARBA" id="ARBA00007606"/>
    </source>
</evidence>
<comment type="similarity">
    <text evidence="2">Belongs to the leguminous lectin family.</text>
</comment>
<keyword evidence="7 14" id="KW-0732">Signal</keyword>
<dbReference type="GO" id="GO:0005524">
    <property type="term" value="F:ATP binding"/>
    <property type="evidence" value="ECO:0007669"/>
    <property type="project" value="UniProtKB-KW"/>
</dbReference>
<dbReference type="EMBL" id="LK032274">
    <property type="protein sequence ID" value="CDY31555.1"/>
    <property type="molecule type" value="Genomic_DNA"/>
</dbReference>
<keyword evidence="18" id="KW-1185">Reference proteome</keyword>
<accession>A0A078GYM6</accession>
<evidence type="ECO:0000256" key="9">
    <source>
        <dbReference type="ARBA" id="ARBA00022741"/>
    </source>
</evidence>
<evidence type="ECO:0000256" key="10">
    <source>
        <dbReference type="ARBA" id="ARBA00022840"/>
    </source>
</evidence>
<evidence type="ECO:0000259" key="15">
    <source>
        <dbReference type="Pfam" id="PF00139"/>
    </source>
</evidence>
<dbReference type="PaxDb" id="3708-A0A078GYM6"/>
<evidence type="ECO:0000313" key="18">
    <source>
        <dbReference type="Proteomes" id="UP000028999"/>
    </source>
</evidence>
<dbReference type="OMA" id="QYIVGWS"/>